<dbReference type="Proteomes" id="UP000184600">
    <property type="component" value="Unassembled WGS sequence"/>
</dbReference>
<evidence type="ECO:0000313" key="2">
    <source>
        <dbReference type="Proteomes" id="UP000184600"/>
    </source>
</evidence>
<dbReference type="AlphaFoldDB" id="A0A1M7YRI8"/>
<gene>
    <name evidence="1" type="ORF">VQ7734_00875</name>
</gene>
<dbReference type="EMBL" id="FRFG01000012">
    <property type="protein sequence ID" value="SHO55156.1"/>
    <property type="molecule type" value="Genomic_DNA"/>
</dbReference>
<accession>A0A1M7YRI8</accession>
<name>A0A1M7YRI8_9VIBR</name>
<keyword evidence="2" id="KW-1185">Reference proteome</keyword>
<organism evidence="1 2">
    <name type="scientific">Vibrio quintilis</name>
    <dbReference type="NCBI Taxonomy" id="1117707"/>
    <lineage>
        <taxon>Bacteria</taxon>
        <taxon>Pseudomonadati</taxon>
        <taxon>Pseudomonadota</taxon>
        <taxon>Gammaproteobacteria</taxon>
        <taxon>Vibrionales</taxon>
        <taxon>Vibrionaceae</taxon>
        <taxon>Vibrio</taxon>
    </lineage>
</organism>
<evidence type="ECO:0000313" key="1">
    <source>
        <dbReference type="EMBL" id="SHO55156.1"/>
    </source>
</evidence>
<proteinExistence type="predicted"/>
<dbReference type="RefSeq" id="WP_073580058.1">
    <property type="nucleotide sequence ID" value="NZ_AP024897.1"/>
</dbReference>
<reference evidence="2" key="1">
    <citation type="submission" date="2016-12" db="EMBL/GenBank/DDBJ databases">
        <authorList>
            <person name="Rodrigo-Torres L."/>
            <person name="Arahal R.D."/>
            <person name="Lucena T."/>
        </authorList>
    </citation>
    <scope>NUCLEOTIDE SEQUENCE [LARGE SCALE GENOMIC DNA]</scope>
</reference>
<sequence>MNEITERFLEQMKFYSSEYWDLAGCDDYFDYQNDYDVIGGDVAPGTGDHIVIDRRGCGDTYGLCHDCANIYPIKVIKNSGVSGPVDTYEITDVKDFDLQFFAGYKNQDFQKLLAQFKQCLDIGDEAEDLSGRLIQPGLKLLQDACFSDDRLESVEDLDSAIRQLDEDYYEDVMVFVAMLLAFYILVNHDRPEELRESLKIMLSGELCDEDNSPFIAELSYVKILTLFELERKQDAYKIIRRVQAENYLDDDLFQDYYDLDEYIEWLRVSQPLVGPDNFNFYLPGQPGPISLIDRFRRIGHLFLAIRDQKEVCEYDWNILLNASRRYDEEKAFFEHDYHLVLYWLLYFGMTADQRYQDVEVIAEQQEYRKKMKMFGVVLDFFSTRNDFVMSVPHEQ</sequence>
<protein>
    <submittedName>
        <fullName evidence="1">Uncharacterized protein</fullName>
    </submittedName>
</protein>